<sequence>MPRRAEWSKDAVRLVAARQLGLITSAQLTSLSVPRSTIAWSEQVGGMFSWVLPGVHRFEGSGPLTRDQENLASLLCGGFGSMLSGARALELYGVRAARRRSFGGDQWALVLVPHERKRSSREFVRIERTLWLPEPRSLGLVLAAPPARAAMDAARACTVEDDVRALIFEVVQRGITTPEALSDERIRGQIRGSRFARLALEEVFAGVRSVPEGDVRRIFESRGVTGLLYNPMLYLPDGSFLCSPDAYDPLTGTALEVDSREHHFSVQSWEATMLRHGRMTAAGLGVLHSPPSRITRQPDDVVDEFCRTQSSRLGWVPTVVVRPSSPAA</sequence>
<name>A0ABW1SXK6_9ACTN</name>
<evidence type="ECO:0000313" key="2">
    <source>
        <dbReference type="Proteomes" id="UP001596138"/>
    </source>
</evidence>
<comment type="caution">
    <text evidence="1">The sequence shown here is derived from an EMBL/GenBank/DDBJ whole genome shotgun (WGS) entry which is preliminary data.</text>
</comment>
<gene>
    <name evidence="1" type="ORF">ACFQGU_04310</name>
</gene>
<proteinExistence type="predicted"/>
<dbReference type="EMBL" id="JBHSTI010000008">
    <property type="protein sequence ID" value="MFC6237088.1"/>
    <property type="molecule type" value="Genomic_DNA"/>
</dbReference>
<protein>
    <submittedName>
        <fullName evidence="1">Uncharacterized protein</fullName>
    </submittedName>
</protein>
<organism evidence="1 2">
    <name type="scientific">Longivirga aurantiaca</name>
    <dbReference type="NCBI Taxonomy" id="1837743"/>
    <lineage>
        <taxon>Bacteria</taxon>
        <taxon>Bacillati</taxon>
        <taxon>Actinomycetota</taxon>
        <taxon>Actinomycetes</taxon>
        <taxon>Sporichthyales</taxon>
        <taxon>Sporichthyaceae</taxon>
        <taxon>Longivirga</taxon>
    </lineage>
</organism>
<dbReference type="RefSeq" id="WP_386764132.1">
    <property type="nucleotide sequence ID" value="NZ_JBHSTI010000008.1"/>
</dbReference>
<reference evidence="2" key="1">
    <citation type="journal article" date="2019" name="Int. J. Syst. Evol. Microbiol.">
        <title>The Global Catalogue of Microorganisms (GCM) 10K type strain sequencing project: providing services to taxonomists for standard genome sequencing and annotation.</title>
        <authorList>
            <consortium name="The Broad Institute Genomics Platform"/>
            <consortium name="The Broad Institute Genome Sequencing Center for Infectious Disease"/>
            <person name="Wu L."/>
            <person name="Ma J."/>
        </authorList>
    </citation>
    <scope>NUCLEOTIDE SEQUENCE [LARGE SCALE GENOMIC DNA]</scope>
    <source>
        <strain evidence="2">CGMCC 4.7317</strain>
    </source>
</reference>
<evidence type="ECO:0000313" key="1">
    <source>
        <dbReference type="EMBL" id="MFC6237088.1"/>
    </source>
</evidence>
<accession>A0ABW1SXK6</accession>
<dbReference type="Proteomes" id="UP001596138">
    <property type="component" value="Unassembled WGS sequence"/>
</dbReference>
<keyword evidence="2" id="KW-1185">Reference proteome</keyword>